<dbReference type="GO" id="GO:0043022">
    <property type="term" value="F:ribosome binding"/>
    <property type="evidence" value="ECO:0007669"/>
    <property type="project" value="TreeGrafter"/>
</dbReference>
<protein>
    <submittedName>
        <fullName evidence="3">Aminoacyl-tRNA hydrolase</fullName>
        <ecNumber evidence="3">3.1.1.29</ecNumber>
    </submittedName>
</protein>
<dbReference type="Pfam" id="PF00472">
    <property type="entry name" value="RF-1"/>
    <property type="match status" value="1"/>
</dbReference>
<gene>
    <name evidence="3" type="ORF">FOZ76_10465</name>
</gene>
<sequence>MIRITPSLWLDERDIETSFVRAAGPGGQHVNKTSSAVQLRYDTRHLPEGVRERLLALAGSRATREGEIVIQAQEHRSQTLNRAAALQRLVELLQQAAHVPRHRVPTRPTAASRRRRLQTKALRGDTKAMRRKVGED</sequence>
<dbReference type="EMBL" id="VLTJ01000020">
    <property type="protein sequence ID" value="TSH95806.1"/>
    <property type="molecule type" value="Genomic_DNA"/>
</dbReference>
<dbReference type="OrthoDB" id="9815709at2"/>
<dbReference type="PROSITE" id="PS00745">
    <property type="entry name" value="RF_PROK_I"/>
    <property type="match status" value="1"/>
</dbReference>
<name>A0A556ASA7_9BURK</name>
<dbReference type="SUPFAM" id="SSF75620">
    <property type="entry name" value="Release factor"/>
    <property type="match status" value="1"/>
</dbReference>
<dbReference type="RefSeq" id="WP_143948156.1">
    <property type="nucleotide sequence ID" value="NZ_BAABMB010000002.1"/>
</dbReference>
<reference evidence="3 4" key="1">
    <citation type="submission" date="2019-07" db="EMBL/GenBank/DDBJ databases">
        <title>Qingshengfaniella alkalisoli gen. nov., sp. nov., isolated from saline soil.</title>
        <authorList>
            <person name="Xu L."/>
            <person name="Huang X.-X."/>
            <person name="Sun J.-Q."/>
        </authorList>
    </citation>
    <scope>NUCLEOTIDE SEQUENCE [LARGE SCALE GENOMIC DNA]</scope>
    <source>
        <strain evidence="3 4">DSM 27279</strain>
    </source>
</reference>
<dbReference type="PANTHER" id="PTHR47814:SF1">
    <property type="entry name" value="PEPTIDYL-TRNA HYDROLASE ARFB"/>
    <property type="match status" value="1"/>
</dbReference>
<comment type="caution">
    <text evidence="3">The sequence shown here is derived from an EMBL/GenBank/DDBJ whole genome shotgun (WGS) entry which is preliminary data.</text>
</comment>
<dbReference type="GO" id="GO:0003747">
    <property type="term" value="F:translation release factor activity"/>
    <property type="evidence" value="ECO:0007669"/>
    <property type="project" value="InterPro"/>
</dbReference>
<evidence type="ECO:0000313" key="3">
    <source>
        <dbReference type="EMBL" id="TSH95806.1"/>
    </source>
</evidence>
<keyword evidence="3" id="KW-0378">Hydrolase</keyword>
<dbReference type="Gene3D" id="3.30.160.20">
    <property type="match status" value="1"/>
</dbReference>
<dbReference type="InterPro" id="IPR045853">
    <property type="entry name" value="Pep_chain_release_fac_I_sf"/>
</dbReference>
<evidence type="ECO:0000313" key="4">
    <source>
        <dbReference type="Proteomes" id="UP000318405"/>
    </source>
</evidence>
<dbReference type="NCBIfam" id="NF006718">
    <property type="entry name" value="PRK09256.1"/>
    <property type="match status" value="1"/>
</dbReference>
<dbReference type="InterPro" id="IPR000352">
    <property type="entry name" value="Pep_chain_release_fac_I"/>
</dbReference>
<keyword evidence="4" id="KW-1185">Reference proteome</keyword>
<organism evidence="3 4">
    <name type="scientific">Verticiella sediminum</name>
    <dbReference type="NCBI Taxonomy" id="1247510"/>
    <lineage>
        <taxon>Bacteria</taxon>
        <taxon>Pseudomonadati</taxon>
        <taxon>Pseudomonadota</taxon>
        <taxon>Betaproteobacteria</taxon>
        <taxon>Burkholderiales</taxon>
        <taxon>Alcaligenaceae</taxon>
        <taxon>Verticiella</taxon>
    </lineage>
</organism>
<dbReference type="PANTHER" id="PTHR47814">
    <property type="entry name" value="PEPTIDYL-TRNA HYDROLASE ARFB"/>
    <property type="match status" value="1"/>
</dbReference>
<dbReference type="EC" id="3.1.1.29" evidence="3"/>
<dbReference type="Proteomes" id="UP000318405">
    <property type="component" value="Unassembled WGS sequence"/>
</dbReference>
<dbReference type="GO" id="GO:0072344">
    <property type="term" value="P:rescue of stalled ribosome"/>
    <property type="evidence" value="ECO:0007669"/>
    <property type="project" value="TreeGrafter"/>
</dbReference>
<proteinExistence type="inferred from homology"/>
<dbReference type="AlphaFoldDB" id="A0A556ASA7"/>
<evidence type="ECO:0000259" key="2">
    <source>
        <dbReference type="PROSITE" id="PS00745"/>
    </source>
</evidence>
<comment type="similarity">
    <text evidence="1">Belongs to the prokaryotic/mitochondrial release factor family.</text>
</comment>
<accession>A0A556ASA7</accession>
<dbReference type="GO" id="GO:0004045">
    <property type="term" value="F:peptidyl-tRNA hydrolase activity"/>
    <property type="evidence" value="ECO:0007669"/>
    <property type="project" value="UniProtKB-EC"/>
</dbReference>
<feature type="domain" description="Prokaryotic-type class I peptide chain release factors" evidence="2">
    <location>
        <begin position="21"/>
        <end position="37"/>
    </location>
</feature>
<evidence type="ECO:0000256" key="1">
    <source>
        <dbReference type="ARBA" id="ARBA00010835"/>
    </source>
</evidence>